<feature type="compositionally biased region" description="Low complexity" evidence="1">
    <location>
        <begin position="500"/>
        <end position="513"/>
    </location>
</feature>
<comment type="caution">
    <text evidence="3">The sequence shown here is derived from an EMBL/GenBank/DDBJ whole genome shotgun (WGS) entry which is preliminary data.</text>
</comment>
<feature type="region of interest" description="Disordered" evidence="1">
    <location>
        <begin position="755"/>
        <end position="798"/>
    </location>
</feature>
<evidence type="ECO:0000256" key="1">
    <source>
        <dbReference type="SAM" id="MobiDB-lite"/>
    </source>
</evidence>
<proteinExistence type="predicted"/>
<dbReference type="AlphaFoldDB" id="A0A081NIE0"/>
<accession>A0A081NIE0</accession>
<evidence type="ECO:0000313" key="3">
    <source>
        <dbReference type="EMBL" id="KEQ18213.1"/>
    </source>
</evidence>
<dbReference type="EMBL" id="JOKH01000002">
    <property type="protein sequence ID" value="KEQ18213.1"/>
    <property type="molecule type" value="Genomic_DNA"/>
</dbReference>
<gene>
    <name evidence="3" type="ORF">GZ78_11800</name>
</gene>
<dbReference type="PROSITE" id="PS50888">
    <property type="entry name" value="BHLH"/>
    <property type="match status" value="2"/>
</dbReference>
<evidence type="ECO:0000313" key="4">
    <source>
        <dbReference type="Proteomes" id="UP000028073"/>
    </source>
</evidence>
<dbReference type="Pfam" id="PF00010">
    <property type="entry name" value="HLH"/>
    <property type="match status" value="2"/>
</dbReference>
<evidence type="ECO:0000259" key="2">
    <source>
        <dbReference type="PROSITE" id="PS50888"/>
    </source>
</evidence>
<sequence length="798" mass="90856">MDLQAIAKPTGPVSSEAFDEREVYPCVRKSFGFYFLNTLPVKVFRLLESDREHFLGKPLCDRLKRDTNDWDIYQISNIRPSLNDRNPSDLAHSMALAYRRTTESSKDMPATPDDPTSLGYNWQYHNTTSIKLPKADHFDEGTLISVFNSEEKRTLTIKNHEDTTHLGLHAWKGLIFERTTGQNGNPVWRKGAEFDSIKKQYIQSNPLVFDIPRVFDTDGRPLPQLPTEGELYPTTKVIQDLFELKHGTRPEAFRTSEQMIPWLKNLKEDGAISFIVQHPYAAHMIAARIIRRDGYLVCYLHETLDGRNKHSEEIYEEVKTALKTAFPKMNRAIMTPAFESQKDFSSCGVFTKKTLCALAKPENKLDEWFLRQAQVPETPNGDKPKSKTRDLIIDLVEYPAVLLKLYQGSKEDLNQTVPVNAISPHAGHKLMDAVVHREKVKDGVKISSQMTLKEYREYHSYKSVLNDTNCGAQQLEYCLVSTGKRYKMLMLWRDHFLSDSDTTASTTDTSSTSELLTLRKRSHDSASEAHVNSYSESDLSEDALRIKQEHSYSLSPDHTLPAAKKKSPSLPRKEESEPVDGPFLCIKATDQRESEANDGSSETLDRTVAPHKTNHKTKHNIHERLATANMSKSYKELLTQLPLRYKKGSSKTEILRAAAEFIQDKQNRPLSDLQLQPHIAPSQTTDPIELTFSAEAENTSKLTKKNAHNQIERNRRAVINQWLDILATLIPDPEKKKRSKQAILLATIAKVKELRQVSTEPLSDDDEQPDKHTTSRVCSPELMEIQPQCSSYASRKHS</sequence>
<keyword evidence="4" id="KW-1185">Reference proteome</keyword>
<dbReference type="SUPFAM" id="SSF47459">
    <property type="entry name" value="HLH, helix-loop-helix DNA-binding domain"/>
    <property type="match status" value="2"/>
</dbReference>
<dbReference type="InterPro" id="IPR036638">
    <property type="entry name" value="HLH_DNA-bd_sf"/>
</dbReference>
<dbReference type="RefSeq" id="WP_034835349.1">
    <property type="nucleotide sequence ID" value="NZ_JOKH01000002.1"/>
</dbReference>
<dbReference type="GO" id="GO:0046983">
    <property type="term" value="F:protein dimerization activity"/>
    <property type="evidence" value="ECO:0007669"/>
    <property type="project" value="InterPro"/>
</dbReference>
<dbReference type="InterPro" id="IPR011598">
    <property type="entry name" value="bHLH_dom"/>
</dbReference>
<dbReference type="SMART" id="SM00353">
    <property type="entry name" value="HLH"/>
    <property type="match status" value="2"/>
</dbReference>
<feature type="domain" description="BHLH" evidence="2">
    <location>
        <begin position="703"/>
        <end position="754"/>
    </location>
</feature>
<reference evidence="3 4" key="1">
    <citation type="submission" date="2014-06" db="EMBL/GenBank/DDBJ databases">
        <title>Whole Genome Sequences of Three Symbiotic Endozoicomonas Bacteria.</title>
        <authorList>
            <person name="Neave M.J."/>
            <person name="Apprill A."/>
            <person name="Voolstra C.R."/>
        </authorList>
    </citation>
    <scope>NUCLEOTIDE SEQUENCE [LARGE SCALE GENOMIC DNA]</scope>
    <source>
        <strain evidence="3 4">DSM 25634</strain>
    </source>
</reference>
<dbReference type="OrthoDB" id="6207690at2"/>
<protein>
    <recommendedName>
        <fullName evidence="2">BHLH domain-containing protein</fullName>
    </recommendedName>
</protein>
<feature type="domain" description="BHLH" evidence="2">
    <location>
        <begin position="614"/>
        <end position="665"/>
    </location>
</feature>
<name>A0A081NIE0_9GAMM</name>
<dbReference type="Gene3D" id="4.10.280.10">
    <property type="entry name" value="Helix-loop-helix DNA-binding domain"/>
    <property type="match status" value="2"/>
</dbReference>
<feature type="compositionally biased region" description="Polar residues" evidence="1">
    <location>
        <begin position="787"/>
        <end position="798"/>
    </location>
</feature>
<feature type="region of interest" description="Disordered" evidence="1">
    <location>
        <begin position="500"/>
        <end position="580"/>
    </location>
</feature>
<dbReference type="Proteomes" id="UP000028073">
    <property type="component" value="Unassembled WGS sequence"/>
</dbReference>
<organism evidence="3 4">
    <name type="scientific">Endozoicomonas numazuensis</name>
    <dbReference type="NCBI Taxonomy" id="1137799"/>
    <lineage>
        <taxon>Bacteria</taxon>
        <taxon>Pseudomonadati</taxon>
        <taxon>Pseudomonadota</taxon>
        <taxon>Gammaproteobacteria</taxon>
        <taxon>Oceanospirillales</taxon>
        <taxon>Endozoicomonadaceae</taxon>
        <taxon>Endozoicomonas</taxon>
    </lineage>
</organism>